<comment type="caution">
    <text evidence="1">The sequence shown here is derived from an EMBL/GenBank/DDBJ whole genome shotgun (WGS) entry which is preliminary data.</text>
</comment>
<dbReference type="EMBL" id="DWWJ01000192">
    <property type="protein sequence ID" value="HJC41937.1"/>
    <property type="molecule type" value="Genomic_DNA"/>
</dbReference>
<name>A0A9D2T0H8_9FIRM</name>
<proteinExistence type="predicted"/>
<dbReference type="AlphaFoldDB" id="A0A9D2T0H8"/>
<protein>
    <submittedName>
        <fullName evidence="1">Uncharacterized protein</fullName>
    </submittedName>
</protein>
<reference evidence="1" key="2">
    <citation type="submission" date="2021-04" db="EMBL/GenBank/DDBJ databases">
        <authorList>
            <person name="Gilroy R."/>
        </authorList>
    </citation>
    <scope>NUCLEOTIDE SEQUENCE</scope>
    <source>
        <strain evidence="1">CHK186-1790</strain>
    </source>
</reference>
<reference evidence="1" key="1">
    <citation type="journal article" date="2021" name="PeerJ">
        <title>Extensive microbial diversity within the chicken gut microbiome revealed by metagenomics and culture.</title>
        <authorList>
            <person name="Gilroy R."/>
            <person name="Ravi A."/>
            <person name="Getino M."/>
            <person name="Pursley I."/>
            <person name="Horton D.L."/>
            <person name="Alikhan N.F."/>
            <person name="Baker D."/>
            <person name="Gharbi K."/>
            <person name="Hall N."/>
            <person name="Watson M."/>
            <person name="Adriaenssens E.M."/>
            <person name="Foster-Nyarko E."/>
            <person name="Jarju S."/>
            <person name="Secka A."/>
            <person name="Antonio M."/>
            <person name="Oren A."/>
            <person name="Chaudhuri R.R."/>
            <person name="La Ragione R."/>
            <person name="Hildebrand F."/>
            <person name="Pallen M.J."/>
        </authorList>
    </citation>
    <scope>NUCLEOTIDE SEQUENCE</scope>
    <source>
        <strain evidence="1">CHK186-1790</strain>
    </source>
</reference>
<sequence length="103" mass="11152">MAGRNDGCRGRSREQGARYLSPAPLYGAESLFSQGWRAQRAAARAALANTEMRVHRPSAPLPVLSSPADGELADLLRQQNALLTEILGVLNAQLSLSLERRDP</sequence>
<evidence type="ECO:0000313" key="2">
    <source>
        <dbReference type="Proteomes" id="UP000823882"/>
    </source>
</evidence>
<organism evidence="1 2">
    <name type="scientific">Candidatus Intestinimonas pullistercoris</name>
    <dbReference type="NCBI Taxonomy" id="2838623"/>
    <lineage>
        <taxon>Bacteria</taxon>
        <taxon>Bacillati</taxon>
        <taxon>Bacillota</taxon>
        <taxon>Clostridia</taxon>
        <taxon>Eubacteriales</taxon>
        <taxon>Intestinimonas</taxon>
    </lineage>
</organism>
<dbReference type="Proteomes" id="UP000823882">
    <property type="component" value="Unassembled WGS sequence"/>
</dbReference>
<accession>A0A9D2T0H8</accession>
<evidence type="ECO:0000313" key="1">
    <source>
        <dbReference type="EMBL" id="HJC41937.1"/>
    </source>
</evidence>
<gene>
    <name evidence="1" type="ORF">H9701_10365</name>
</gene>